<gene>
    <name evidence="2" type="ORF">V6U78_11330</name>
</gene>
<dbReference type="EMBL" id="JBANFI010000007">
    <property type="protein sequence ID" value="MFK7161628.1"/>
    <property type="molecule type" value="Genomic_DNA"/>
</dbReference>
<feature type="domain" description="Radical SAM core" evidence="1">
    <location>
        <begin position="63"/>
        <end position="293"/>
    </location>
</feature>
<dbReference type="InterPro" id="IPR007197">
    <property type="entry name" value="rSAM"/>
</dbReference>
<evidence type="ECO:0000313" key="3">
    <source>
        <dbReference type="Proteomes" id="UP001621714"/>
    </source>
</evidence>
<dbReference type="Pfam" id="PF04055">
    <property type="entry name" value="Radical_SAM"/>
    <property type="match status" value="1"/>
</dbReference>
<reference evidence="2 3" key="1">
    <citation type="submission" date="2024-02" db="EMBL/GenBank/DDBJ databases">
        <title>Marinospirillum sp. MEB 164 isolated from Lonar lake sediment.</title>
        <authorList>
            <person name="Joshi A."/>
            <person name="Thite S."/>
        </authorList>
    </citation>
    <scope>NUCLEOTIDE SEQUENCE [LARGE SCALE GENOMIC DNA]</scope>
    <source>
        <strain evidence="2 3">MEB164</strain>
    </source>
</reference>
<dbReference type="SMART" id="SM00729">
    <property type="entry name" value="Elp3"/>
    <property type="match status" value="1"/>
</dbReference>
<dbReference type="InterPro" id="IPR058240">
    <property type="entry name" value="rSAM_sf"/>
</dbReference>
<dbReference type="Gene3D" id="3.30.750.200">
    <property type="match status" value="1"/>
</dbReference>
<dbReference type="InterPro" id="IPR034505">
    <property type="entry name" value="Coproporphyrinogen-III_oxidase"/>
</dbReference>
<accession>A0ABW8Q1B1</accession>
<dbReference type="Proteomes" id="UP001621714">
    <property type="component" value="Unassembled WGS sequence"/>
</dbReference>
<dbReference type="SFLD" id="SFLDG01065">
    <property type="entry name" value="anaerobic_coproporphyrinogen-I"/>
    <property type="match status" value="1"/>
</dbReference>
<dbReference type="SFLD" id="SFLDS00029">
    <property type="entry name" value="Radical_SAM"/>
    <property type="match status" value="1"/>
</dbReference>
<organism evidence="2 3">
    <name type="scientific">Marinospirillum alkalitolerans</name>
    <dbReference type="NCBI Taxonomy" id="3123374"/>
    <lineage>
        <taxon>Bacteria</taxon>
        <taxon>Pseudomonadati</taxon>
        <taxon>Pseudomonadota</taxon>
        <taxon>Gammaproteobacteria</taxon>
        <taxon>Oceanospirillales</taxon>
        <taxon>Oceanospirillaceae</taxon>
        <taxon>Marinospirillum</taxon>
    </lineage>
</organism>
<dbReference type="PANTHER" id="PTHR13932:SF5">
    <property type="entry name" value="RADICAL S-ADENOSYL METHIONINE DOMAIN-CONTAINING PROTEIN 1, MITOCHONDRIAL"/>
    <property type="match status" value="1"/>
</dbReference>
<dbReference type="RefSeq" id="WP_405340814.1">
    <property type="nucleotide sequence ID" value="NZ_JBANFI010000007.1"/>
</dbReference>
<dbReference type="SUPFAM" id="SSF102114">
    <property type="entry name" value="Radical SAM enzymes"/>
    <property type="match status" value="1"/>
</dbReference>
<proteinExistence type="predicted"/>
<comment type="caution">
    <text evidence="2">The sequence shown here is derived from an EMBL/GenBank/DDBJ whole genome shotgun (WGS) entry which is preliminary data.</text>
</comment>
<dbReference type="InterPro" id="IPR006638">
    <property type="entry name" value="Elp3/MiaA/NifB-like_rSAM"/>
</dbReference>
<keyword evidence="3" id="KW-1185">Reference proteome</keyword>
<sequence>MPKTRWTSAAPADQTAPAMQQVFEAGERHHHIANTAYPLAHQQTWKPYRVRQNEQAERLVKAFDGLDQLTLYSHLPFCETRCYFCEYTVVGRAELAHTSLYMQYLGQELAAYRALLGPRELLGWDIGGGTPSFVDAALIDQHIEQVTRHFHLVDGAKVSIETTPKIAAAEPEKIAAYFAAGIRRISMGIQVTQPDLLKVLGREENGIAQIDQAVAHIRRAGFTEFNIDLMYGFAGQSLASWEATLRYALAMQPEFITLYRMRYKLTRISSQADQVTPEQVRLQSQLAKTLLKEAGYWANPGKNTFSRLPAQTGTSSYLTQRVIHGRSYLGLGLGAQSMTDTSISYNAGAVGKNLAPYFKRLDQQQLPLQDFYDLPAIQMMAKMVAVSFYFGEVNLAAFERKFGLPLEAAYPEAVDYALQQGLMHYTDSRNGQEWPDQPRRSLSLTDKGAAHFNGSIALFYAPSVQNYLLEKNVAEDLARQERAAQQVFERNQRIASVPLSATD</sequence>
<evidence type="ECO:0000259" key="1">
    <source>
        <dbReference type="PROSITE" id="PS51918"/>
    </source>
</evidence>
<protein>
    <submittedName>
        <fullName evidence="2">Radical SAM protein</fullName>
    </submittedName>
</protein>
<name>A0ABW8Q1B1_9GAMM</name>
<evidence type="ECO:0000313" key="2">
    <source>
        <dbReference type="EMBL" id="MFK7161628.1"/>
    </source>
</evidence>
<dbReference type="PANTHER" id="PTHR13932">
    <property type="entry name" value="COPROPORPHYRINIGEN III OXIDASE"/>
    <property type="match status" value="1"/>
</dbReference>
<dbReference type="PROSITE" id="PS51918">
    <property type="entry name" value="RADICAL_SAM"/>
    <property type="match status" value="1"/>
</dbReference>